<keyword evidence="2" id="KW-0472">Membrane</keyword>
<protein>
    <submittedName>
        <fullName evidence="3">Uncharacterized protein</fullName>
    </submittedName>
</protein>
<keyword evidence="2" id="KW-1133">Transmembrane helix</keyword>
<keyword evidence="2" id="KW-0812">Transmembrane</keyword>
<accession>A0A1X7LF22</accession>
<dbReference type="AlphaFoldDB" id="A0A1X7LF22"/>
<keyword evidence="4" id="KW-1185">Reference proteome</keyword>
<feature type="transmembrane region" description="Helical" evidence="2">
    <location>
        <begin position="43"/>
        <end position="61"/>
    </location>
</feature>
<proteinExistence type="predicted"/>
<reference evidence="4" key="1">
    <citation type="submission" date="2017-04" db="EMBL/GenBank/DDBJ databases">
        <authorList>
            <person name="Varghese N."/>
            <person name="Submissions S."/>
        </authorList>
    </citation>
    <scope>NUCLEOTIDE SEQUENCE [LARGE SCALE GENOMIC DNA]</scope>
    <source>
        <strain evidence="4">DSM 4125</strain>
    </source>
</reference>
<feature type="region of interest" description="Disordered" evidence="1">
    <location>
        <begin position="1"/>
        <end position="28"/>
    </location>
</feature>
<name>A0A1X7LF22_9BACT</name>
<gene>
    <name evidence="3" type="ORF">SAMN05661096_03864</name>
</gene>
<dbReference type="EMBL" id="FXAW01000010">
    <property type="protein sequence ID" value="SMG52114.1"/>
    <property type="molecule type" value="Genomic_DNA"/>
</dbReference>
<feature type="compositionally biased region" description="Basic residues" evidence="1">
    <location>
        <begin position="18"/>
        <end position="28"/>
    </location>
</feature>
<evidence type="ECO:0000313" key="3">
    <source>
        <dbReference type="EMBL" id="SMG52114.1"/>
    </source>
</evidence>
<dbReference type="Proteomes" id="UP000193804">
    <property type="component" value="Unassembled WGS sequence"/>
</dbReference>
<evidence type="ECO:0000313" key="4">
    <source>
        <dbReference type="Proteomes" id="UP000193804"/>
    </source>
</evidence>
<dbReference type="RefSeq" id="WP_085518983.1">
    <property type="nucleotide sequence ID" value="NZ_FXAW01000010.1"/>
</dbReference>
<organism evidence="3 4">
    <name type="scientific">Marivirga sericea</name>
    <dbReference type="NCBI Taxonomy" id="1028"/>
    <lineage>
        <taxon>Bacteria</taxon>
        <taxon>Pseudomonadati</taxon>
        <taxon>Bacteroidota</taxon>
        <taxon>Cytophagia</taxon>
        <taxon>Cytophagales</taxon>
        <taxon>Marivirgaceae</taxon>
        <taxon>Marivirga</taxon>
    </lineage>
</organism>
<dbReference type="OrthoDB" id="763750at2"/>
<evidence type="ECO:0000256" key="2">
    <source>
        <dbReference type="SAM" id="Phobius"/>
    </source>
</evidence>
<evidence type="ECO:0000256" key="1">
    <source>
        <dbReference type="SAM" id="MobiDB-lite"/>
    </source>
</evidence>
<dbReference type="STRING" id="1028.SAMN05661096_03864"/>
<sequence>MEEKSNKNSTPNSTDKKPSKKPYYKKRYNPKPAKKKFWNADKIVSLSAMAIALFTLIVLLYQSHLLDKQYELTVKQQKASVLPYIQLFNGAGESWYSIKIQNKGLGPAFIKNLYIKEGDSTFFHYNLYDFYQQQNTDTVYNYNSASVFDGLVLSPGEEWELFSARDGSSGLAKISNFFDMYFGRGSKILFIEYESVFGDTWISTSGLENKTKEEYGDFEVFYDLVE</sequence>